<sequence length="208" mass="23671">MMSRISVDTALLELDEFFMEQGRIFQTLRKLSHRLQQNGIDYAIVGGIALFLYGYKRSTQDINILLTKSGLLDFQEKIIGRGFMPMFPGAQKTFRDTETNVRVEFLIAGEFPGDGRPKPISFPDPQSVFIEVDDLRIINLKNLIELKLASGLSAPDRLKDLADVQELIRVLNLPETYGEQLDNSVRSEFLKLWEGIAQSQNSPIIEYE</sequence>
<dbReference type="KEGG" id="glt:GlitD10_1135"/>
<protein>
    <recommendedName>
        <fullName evidence="3">Nucleotidyl transferase AbiEii/AbiGii toxin family protein</fullName>
    </recommendedName>
</protein>
<proteinExistence type="predicted"/>
<dbReference type="STRING" id="1188229.GlitD10_1135"/>
<name>A0A1J0AC12_9CYAN</name>
<accession>A0A1J0AC12</accession>
<dbReference type="EMBL" id="CP017675">
    <property type="protein sequence ID" value="APB33455.1"/>
    <property type="molecule type" value="Genomic_DNA"/>
</dbReference>
<evidence type="ECO:0008006" key="3">
    <source>
        <dbReference type="Google" id="ProtNLM"/>
    </source>
</evidence>
<dbReference type="SUPFAM" id="SSF81301">
    <property type="entry name" value="Nucleotidyltransferase"/>
    <property type="match status" value="1"/>
</dbReference>
<dbReference type="AlphaFoldDB" id="A0A1J0AC12"/>
<keyword evidence="2" id="KW-1185">Reference proteome</keyword>
<organism evidence="1 2">
    <name type="scientific">Gloeomargarita lithophora Alchichica-D10</name>
    <dbReference type="NCBI Taxonomy" id="1188229"/>
    <lineage>
        <taxon>Bacteria</taxon>
        <taxon>Bacillati</taxon>
        <taxon>Cyanobacteriota</taxon>
        <taxon>Cyanophyceae</taxon>
        <taxon>Gloeomargaritales</taxon>
        <taxon>Gloeomargaritaceae</taxon>
        <taxon>Gloeomargarita</taxon>
    </lineage>
</organism>
<gene>
    <name evidence="1" type="ORF">GlitD10_1135</name>
</gene>
<dbReference type="Gene3D" id="3.30.460.40">
    <property type="match status" value="1"/>
</dbReference>
<evidence type="ECO:0000313" key="2">
    <source>
        <dbReference type="Proteomes" id="UP000180235"/>
    </source>
</evidence>
<evidence type="ECO:0000313" key="1">
    <source>
        <dbReference type="EMBL" id="APB33455.1"/>
    </source>
</evidence>
<dbReference type="Proteomes" id="UP000180235">
    <property type="component" value="Chromosome"/>
</dbReference>
<dbReference type="InterPro" id="IPR043519">
    <property type="entry name" value="NT_sf"/>
</dbReference>
<reference evidence="1 2" key="1">
    <citation type="submission" date="2016-10" db="EMBL/GenBank/DDBJ databases">
        <title>Description of Gloeomargarita lithophora gen. nov., sp. nov., a thylakoid-bearing basal-branching cyanobacterium with intracellular carbonates, and proposal for Gloeomargaritales ord. nov.</title>
        <authorList>
            <person name="Moreira D."/>
            <person name="Tavera R."/>
            <person name="Benzerara K."/>
            <person name="Skouri-Panet F."/>
            <person name="Couradeau E."/>
            <person name="Gerard E."/>
            <person name="Loussert C."/>
            <person name="Novelo E."/>
            <person name="Zivanovic Y."/>
            <person name="Lopez-Garcia P."/>
        </authorList>
    </citation>
    <scope>NUCLEOTIDE SEQUENCE [LARGE SCALE GENOMIC DNA]</scope>
    <source>
        <strain evidence="1 2">D10</strain>
    </source>
</reference>